<comment type="similarity">
    <text evidence="2 10">Belongs to the TonB family.</text>
</comment>
<keyword evidence="9" id="KW-0472">Membrane</keyword>
<organism evidence="13 14">
    <name type="scientific">Parashewanella curva</name>
    <dbReference type="NCBI Taxonomy" id="2338552"/>
    <lineage>
        <taxon>Bacteria</taxon>
        <taxon>Pseudomonadati</taxon>
        <taxon>Pseudomonadota</taxon>
        <taxon>Gammaproteobacteria</taxon>
        <taxon>Alteromonadales</taxon>
        <taxon>Shewanellaceae</taxon>
        <taxon>Parashewanella</taxon>
    </lineage>
</organism>
<keyword evidence="8" id="KW-1133">Transmembrane helix</keyword>
<dbReference type="InterPro" id="IPR006260">
    <property type="entry name" value="TonB/TolA_C"/>
</dbReference>
<dbReference type="PANTHER" id="PTHR33446">
    <property type="entry name" value="PROTEIN TONB-RELATED"/>
    <property type="match status" value="1"/>
</dbReference>
<accession>A0A3L8PZH9</accession>
<evidence type="ECO:0000256" key="10">
    <source>
        <dbReference type="RuleBase" id="RU362123"/>
    </source>
</evidence>
<evidence type="ECO:0000313" key="14">
    <source>
        <dbReference type="Proteomes" id="UP000281474"/>
    </source>
</evidence>
<dbReference type="PROSITE" id="PS52015">
    <property type="entry name" value="TONB_CTD"/>
    <property type="match status" value="1"/>
</dbReference>
<dbReference type="GO" id="GO:0030288">
    <property type="term" value="C:outer membrane-bounded periplasmic space"/>
    <property type="evidence" value="ECO:0007669"/>
    <property type="project" value="InterPro"/>
</dbReference>
<comment type="function">
    <text evidence="10">Interacts with outer membrane receptor proteins that carry out high-affinity binding and energy dependent uptake into the periplasmic space of specific substrates. It could act to transduce energy from the cytoplasmic membrane to specific energy-requiring processes in the outer membrane, resulting in the release into the periplasm of ligands bound by these outer membrane proteins.</text>
</comment>
<dbReference type="SUPFAM" id="SSF74653">
    <property type="entry name" value="TolA/TonB C-terminal domain"/>
    <property type="match status" value="1"/>
</dbReference>
<dbReference type="GO" id="GO:0015891">
    <property type="term" value="P:siderophore transport"/>
    <property type="evidence" value="ECO:0007669"/>
    <property type="project" value="InterPro"/>
</dbReference>
<dbReference type="Gene3D" id="3.30.1150.10">
    <property type="match status" value="1"/>
</dbReference>
<dbReference type="GO" id="GO:0031992">
    <property type="term" value="F:energy transducer activity"/>
    <property type="evidence" value="ECO:0007669"/>
    <property type="project" value="InterPro"/>
</dbReference>
<dbReference type="GO" id="GO:0005886">
    <property type="term" value="C:plasma membrane"/>
    <property type="evidence" value="ECO:0007669"/>
    <property type="project" value="UniProtKB-SubCell"/>
</dbReference>
<keyword evidence="14" id="KW-1185">Reference proteome</keyword>
<evidence type="ECO:0000256" key="5">
    <source>
        <dbReference type="ARBA" id="ARBA00022519"/>
    </source>
</evidence>
<evidence type="ECO:0000256" key="9">
    <source>
        <dbReference type="ARBA" id="ARBA00023136"/>
    </source>
</evidence>
<keyword evidence="7 10" id="KW-0653">Protein transport</keyword>
<dbReference type="InterPro" id="IPR003538">
    <property type="entry name" value="TonB"/>
</dbReference>
<evidence type="ECO:0000313" key="13">
    <source>
        <dbReference type="EMBL" id="RLV60761.1"/>
    </source>
</evidence>
<evidence type="ECO:0000259" key="12">
    <source>
        <dbReference type="PROSITE" id="PS52015"/>
    </source>
</evidence>
<evidence type="ECO:0000256" key="4">
    <source>
        <dbReference type="ARBA" id="ARBA00022475"/>
    </source>
</evidence>
<dbReference type="NCBIfam" id="TIGR01352">
    <property type="entry name" value="tonB_Cterm"/>
    <property type="match status" value="1"/>
</dbReference>
<dbReference type="OrthoDB" id="1628901at2"/>
<protein>
    <recommendedName>
        <fullName evidence="10">Protein TonB</fullName>
    </recommendedName>
</protein>
<keyword evidence="5 10" id="KW-0997">Cell inner membrane</keyword>
<keyword evidence="4 10" id="KW-1003">Cell membrane</keyword>
<dbReference type="PRINTS" id="PR01374">
    <property type="entry name" value="TONBPROTEIN"/>
</dbReference>
<keyword evidence="3 10" id="KW-0813">Transport</keyword>
<dbReference type="InterPro" id="IPR051045">
    <property type="entry name" value="TonB-dependent_transducer"/>
</dbReference>
<evidence type="ECO:0000256" key="2">
    <source>
        <dbReference type="ARBA" id="ARBA00006555"/>
    </source>
</evidence>
<evidence type="ECO:0000256" key="11">
    <source>
        <dbReference type="SAM" id="MobiDB-lite"/>
    </source>
</evidence>
<dbReference type="PANTHER" id="PTHR33446:SF14">
    <property type="entry name" value="PROTEIN TONB"/>
    <property type="match status" value="1"/>
</dbReference>
<comment type="subcellular location">
    <subcellularLocation>
        <location evidence="1 10">Cell inner membrane</location>
        <topology evidence="1 10">Single-pass membrane protein</topology>
        <orientation evidence="1 10">Periplasmic side</orientation>
    </subcellularLocation>
</comment>
<gene>
    <name evidence="13" type="ORF">D5018_05670</name>
</gene>
<comment type="caution">
    <text evidence="13">The sequence shown here is derived from an EMBL/GenBank/DDBJ whole genome shotgun (WGS) entry which is preliminary data.</text>
</comment>
<dbReference type="InterPro" id="IPR037682">
    <property type="entry name" value="TonB_C"/>
</dbReference>
<dbReference type="GO" id="GO:0015031">
    <property type="term" value="P:protein transport"/>
    <property type="evidence" value="ECO:0007669"/>
    <property type="project" value="UniProtKB-UniRule"/>
</dbReference>
<dbReference type="Proteomes" id="UP000281474">
    <property type="component" value="Unassembled WGS sequence"/>
</dbReference>
<evidence type="ECO:0000256" key="1">
    <source>
        <dbReference type="ARBA" id="ARBA00004383"/>
    </source>
</evidence>
<name>A0A3L8PZH9_9GAMM</name>
<dbReference type="GO" id="GO:0055085">
    <property type="term" value="P:transmembrane transport"/>
    <property type="evidence" value="ECO:0007669"/>
    <property type="project" value="InterPro"/>
</dbReference>
<proteinExistence type="inferred from homology"/>
<dbReference type="EMBL" id="QZEI01000012">
    <property type="protein sequence ID" value="RLV60761.1"/>
    <property type="molecule type" value="Genomic_DNA"/>
</dbReference>
<keyword evidence="10" id="KW-0735">Signal-anchor</keyword>
<reference evidence="13 14" key="1">
    <citation type="submission" date="2018-09" db="EMBL/GenBank/DDBJ databases">
        <title>Phylogeny of the Shewanellaceae, and recommendation for two new genera, Pseudoshewanella and Parashewanella.</title>
        <authorList>
            <person name="Wang G."/>
        </authorList>
    </citation>
    <scope>NUCLEOTIDE SEQUENCE [LARGE SCALE GENOMIC DNA]</scope>
    <source>
        <strain evidence="13 14">C51</strain>
    </source>
</reference>
<sequence>MILLRHQNKPLYHRHPSLVTLMRQNHSLNHRKKELKDKPEPPQPPRIATTPVDSPTTTVLVGPKTPELPTLPSIPKENIPPFSQADGDATPVVQVQPMYPAEAARSGQEGWVLVAFNIDKLGNVTDAKVLDADPKRTFNKAALRAIKKWRYKPKVENGVALAQANQQVKLDFTLEQ</sequence>
<evidence type="ECO:0000256" key="8">
    <source>
        <dbReference type="ARBA" id="ARBA00022989"/>
    </source>
</evidence>
<keyword evidence="6" id="KW-0812">Transmembrane</keyword>
<feature type="region of interest" description="Disordered" evidence="11">
    <location>
        <begin position="30"/>
        <end position="88"/>
    </location>
</feature>
<dbReference type="Pfam" id="PF03544">
    <property type="entry name" value="TonB_C"/>
    <property type="match status" value="1"/>
</dbReference>
<dbReference type="AlphaFoldDB" id="A0A3L8PZH9"/>
<evidence type="ECO:0000256" key="3">
    <source>
        <dbReference type="ARBA" id="ARBA00022448"/>
    </source>
</evidence>
<evidence type="ECO:0000256" key="7">
    <source>
        <dbReference type="ARBA" id="ARBA00022927"/>
    </source>
</evidence>
<evidence type="ECO:0000256" key="6">
    <source>
        <dbReference type="ARBA" id="ARBA00022692"/>
    </source>
</evidence>
<feature type="domain" description="TonB C-terminal" evidence="12">
    <location>
        <begin position="84"/>
        <end position="176"/>
    </location>
</feature>
<dbReference type="FunFam" id="3.30.1150.10:FF:000006">
    <property type="entry name" value="Protein TonB"/>
    <property type="match status" value="1"/>
</dbReference>